<feature type="compositionally biased region" description="Basic and acidic residues" evidence="2">
    <location>
        <begin position="113"/>
        <end position="122"/>
    </location>
</feature>
<dbReference type="EMBL" id="QUSF01006767">
    <property type="protein sequence ID" value="RLV62530.1"/>
    <property type="molecule type" value="Genomic_DNA"/>
</dbReference>
<feature type="region of interest" description="Disordered" evidence="2">
    <location>
        <begin position="185"/>
        <end position="225"/>
    </location>
</feature>
<feature type="region of interest" description="Disordered" evidence="2">
    <location>
        <begin position="84"/>
        <end position="140"/>
    </location>
</feature>
<protein>
    <recommendedName>
        <fullName evidence="1">Vacuolar ATPase assembly protein VMA22</fullName>
    </recommendedName>
</protein>
<evidence type="ECO:0000313" key="3">
    <source>
        <dbReference type="EMBL" id="RLV62530.1"/>
    </source>
</evidence>
<feature type="compositionally biased region" description="Basic and acidic residues" evidence="2">
    <location>
        <begin position="84"/>
        <end position="94"/>
    </location>
</feature>
<dbReference type="AlphaFoldDB" id="A0A3L8Q5D1"/>
<dbReference type="GO" id="GO:0070072">
    <property type="term" value="P:vacuolar proton-transporting V-type ATPase complex assembly"/>
    <property type="evidence" value="ECO:0007669"/>
    <property type="project" value="InterPro"/>
</dbReference>
<keyword evidence="4" id="KW-1185">Reference proteome</keyword>
<dbReference type="STRING" id="44316.ENSEGOP00005022708"/>
<comment type="caution">
    <text evidence="3">The sequence shown here is derived from an EMBL/GenBank/DDBJ whole genome shotgun (WGS) entry which is preliminary data.</text>
</comment>
<evidence type="ECO:0000256" key="2">
    <source>
        <dbReference type="SAM" id="MobiDB-lite"/>
    </source>
</evidence>
<name>A0A3L8Q5D1_CHLGU</name>
<sequence>MLVGVLSRVPPPAPGSLSLSLDAAALEVMEALELLQQRREQLEQHLRQGWLSLAQARYSLGCHRVSSLQYGATMVPRVRVCHRQDPEGRPHFEEVPGTGGDPEDPDPQQGEGDGLRQRRGAPEKGGAPSRPPPDPLGWFGVLVPPTLRQAQGSFQRGVTLAVEVAELQATVEAAAARYRQLLRQKRHPAGDSGDSQSPTGTPGDSKDTEGDTVTPVTTSDTEDSSTCLWVTLRTLQVTPSPSRD</sequence>
<dbReference type="Pfam" id="PF21730">
    <property type="entry name" value="Vma22_CCDC115"/>
    <property type="match status" value="1"/>
</dbReference>
<dbReference type="PANTHER" id="PTHR31996">
    <property type="entry name" value="COILED-COIL DOMAIN-CONTAINING PROTEIN 115"/>
    <property type="match status" value="1"/>
</dbReference>
<dbReference type="InterPro" id="IPR040357">
    <property type="entry name" value="Vma22/CCDC115"/>
</dbReference>
<proteinExistence type="predicted"/>
<evidence type="ECO:0000256" key="1">
    <source>
        <dbReference type="ARBA" id="ARBA00093634"/>
    </source>
</evidence>
<feature type="compositionally biased region" description="Polar residues" evidence="2">
    <location>
        <begin position="193"/>
        <end position="202"/>
    </location>
</feature>
<dbReference type="Proteomes" id="UP000276834">
    <property type="component" value="Unassembled WGS sequence"/>
</dbReference>
<dbReference type="GO" id="GO:0051082">
    <property type="term" value="F:unfolded protein binding"/>
    <property type="evidence" value="ECO:0007669"/>
    <property type="project" value="TreeGrafter"/>
</dbReference>
<dbReference type="OrthoDB" id="9397976at2759"/>
<dbReference type="PANTHER" id="PTHR31996:SF2">
    <property type="entry name" value="COILED-COIL DOMAIN-CONTAINING PROTEIN 115"/>
    <property type="match status" value="1"/>
</dbReference>
<gene>
    <name evidence="3" type="ORF">DV515_00019219</name>
</gene>
<feature type="compositionally biased region" description="Polar residues" evidence="2">
    <location>
        <begin position="214"/>
        <end position="225"/>
    </location>
</feature>
<evidence type="ECO:0000313" key="4">
    <source>
        <dbReference type="Proteomes" id="UP000276834"/>
    </source>
</evidence>
<accession>A0A3L8Q5D1</accession>
<reference evidence="3 4" key="1">
    <citation type="journal article" date="2018" name="Proc. R. Soc. B">
        <title>A non-coding region near Follistatin controls head colour polymorphism in the Gouldian finch.</title>
        <authorList>
            <person name="Toomey M.B."/>
            <person name="Marques C.I."/>
            <person name="Andrade P."/>
            <person name="Araujo P.M."/>
            <person name="Sabatino S."/>
            <person name="Gazda M.A."/>
            <person name="Afonso S."/>
            <person name="Lopes R.J."/>
            <person name="Corbo J.C."/>
            <person name="Carneiro M."/>
        </authorList>
    </citation>
    <scope>NUCLEOTIDE SEQUENCE [LARGE SCALE GENOMIC DNA]</scope>
    <source>
        <strain evidence="3">Red01</strain>
        <tissue evidence="3">Muscle</tissue>
    </source>
</reference>
<organism evidence="3 4">
    <name type="scientific">Chloebia gouldiae</name>
    <name type="common">Gouldian finch</name>
    <name type="synonym">Erythrura gouldiae</name>
    <dbReference type="NCBI Taxonomy" id="44316"/>
    <lineage>
        <taxon>Eukaryota</taxon>
        <taxon>Metazoa</taxon>
        <taxon>Chordata</taxon>
        <taxon>Craniata</taxon>
        <taxon>Vertebrata</taxon>
        <taxon>Euteleostomi</taxon>
        <taxon>Archelosauria</taxon>
        <taxon>Archosauria</taxon>
        <taxon>Dinosauria</taxon>
        <taxon>Saurischia</taxon>
        <taxon>Theropoda</taxon>
        <taxon>Coelurosauria</taxon>
        <taxon>Aves</taxon>
        <taxon>Neognathae</taxon>
        <taxon>Neoaves</taxon>
        <taxon>Telluraves</taxon>
        <taxon>Australaves</taxon>
        <taxon>Passeriformes</taxon>
        <taxon>Passeroidea</taxon>
        <taxon>Passeridae</taxon>
        <taxon>Chloebia</taxon>
    </lineage>
</organism>